<proteinExistence type="predicted"/>
<accession>A0A3Q0RHW2</accession>
<protein>
    <recommendedName>
        <fullName evidence="4">Granulins domain-containing protein</fullName>
    </recommendedName>
</protein>
<sequence>TLMITMCHYFESLFRIRCLLAALTCPDGRHSCPNKFTCCPLITGEYGCCPFPQVCQISASSV</sequence>
<evidence type="ECO:0000256" key="1">
    <source>
        <dbReference type="SAM" id="SignalP"/>
    </source>
</evidence>
<feature type="signal peptide" evidence="1">
    <location>
        <begin position="1"/>
        <end position="21"/>
    </location>
</feature>
<dbReference type="AlphaFoldDB" id="A0A3Q0RHW2"/>
<reference evidence="2" key="2">
    <citation type="submission" date="2025-09" db="UniProtKB">
        <authorList>
            <consortium name="Ensembl"/>
        </authorList>
    </citation>
    <scope>IDENTIFICATION</scope>
</reference>
<evidence type="ECO:0008006" key="4">
    <source>
        <dbReference type="Google" id="ProtNLM"/>
    </source>
</evidence>
<organism evidence="2 3">
    <name type="scientific">Amphilophus citrinellus</name>
    <name type="common">Midas cichlid</name>
    <name type="synonym">Cichlasoma citrinellum</name>
    <dbReference type="NCBI Taxonomy" id="61819"/>
    <lineage>
        <taxon>Eukaryota</taxon>
        <taxon>Metazoa</taxon>
        <taxon>Chordata</taxon>
        <taxon>Craniata</taxon>
        <taxon>Vertebrata</taxon>
        <taxon>Euteleostomi</taxon>
        <taxon>Actinopterygii</taxon>
        <taxon>Neopterygii</taxon>
        <taxon>Teleostei</taxon>
        <taxon>Neoteleostei</taxon>
        <taxon>Acanthomorphata</taxon>
        <taxon>Ovalentaria</taxon>
        <taxon>Cichlomorphae</taxon>
        <taxon>Cichliformes</taxon>
        <taxon>Cichlidae</taxon>
        <taxon>New World cichlids</taxon>
        <taxon>Cichlasomatinae</taxon>
        <taxon>Heroini</taxon>
        <taxon>Amphilophus</taxon>
    </lineage>
</organism>
<evidence type="ECO:0000313" key="2">
    <source>
        <dbReference type="Ensembl" id="ENSACIP00000011859.1"/>
    </source>
</evidence>
<evidence type="ECO:0000313" key="3">
    <source>
        <dbReference type="Proteomes" id="UP000261340"/>
    </source>
</evidence>
<dbReference type="Ensembl" id="ENSACIT00000012192.1">
    <property type="protein sequence ID" value="ENSACIP00000011859.1"/>
    <property type="gene ID" value="ENSACIG00000009258.1"/>
</dbReference>
<dbReference type="SUPFAM" id="SSF57277">
    <property type="entry name" value="Granulin repeat"/>
    <property type="match status" value="1"/>
</dbReference>
<dbReference type="Gene3D" id="2.10.25.160">
    <property type="entry name" value="Granulin"/>
    <property type="match status" value="1"/>
</dbReference>
<dbReference type="Proteomes" id="UP000261340">
    <property type="component" value="Unplaced"/>
</dbReference>
<reference evidence="2" key="1">
    <citation type="submission" date="2025-08" db="UniProtKB">
        <authorList>
            <consortium name="Ensembl"/>
        </authorList>
    </citation>
    <scope>IDENTIFICATION</scope>
</reference>
<keyword evidence="3" id="KW-1185">Reference proteome</keyword>
<keyword evidence="1" id="KW-0732">Signal</keyword>
<name>A0A3Q0RHW2_AMPCI</name>
<dbReference type="InterPro" id="IPR037277">
    <property type="entry name" value="Granulin_sf"/>
</dbReference>
<feature type="chain" id="PRO_5018567759" description="Granulins domain-containing protein" evidence="1">
    <location>
        <begin position="22"/>
        <end position="62"/>
    </location>
</feature>